<feature type="signal peptide" evidence="2">
    <location>
        <begin position="1"/>
        <end position="24"/>
    </location>
</feature>
<organism evidence="3 4">
    <name type="scientific">Teichococcus aerophilus</name>
    <dbReference type="NCBI Taxonomy" id="1224513"/>
    <lineage>
        <taxon>Bacteria</taxon>
        <taxon>Pseudomonadati</taxon>
        <taxon>Pseudomonadota</taxon>
        <taxon>Alphaproteobacteria</taxon>
        <taxon>Acetobacterales</taxon>
        <taxon>Roseomonadaceae</taxon>
        <taxon>Roseomonas</taxon>
    </lineage>
</organism>
<dbReference type="RefSeq" id="WP_187783957.1">
    <property type="nucleotide sequence ID" value="NZ_JACTVA010000010.1"/>
</dbReference>
<evidence type="ECO:0000256" key="2">
    <source>
        <dbReference type="SAM" id="SignalP"/>
    </source>
</evidence>
<reference evidence="3 4" key="1">
    <citation type="journal article" date="2013" name="Int. J. Syst. Evol. Microbiol.">
        <title>Roseomonas aerophila sp. nov., isolated from air.</title>
        <authorList>
            <person name="Kim S.J."/>
            <person name="Weon H.Y."/>
            <person name="Ahn J.H."/>
            <person name="Hong S.B."/>
            <person name="Seok S.J."/>
            <person name="Whang K.S."/>
            <person name="Kwon S.W."/>
        </authorList>
    </citation>
    <scope>NUCLEOTIDE SEQUENCE [LARGE SCALE GENOMIC DNA]</scope>
    <source>
        <strain evidence="3 4">NBRC 108923</strain>
    </source>
</reference>
<feature type="chain" id="PRO_5046307649" evidence="2">
    <location>
        <begin position="25"/>
        <end position="106"/>
    </location>
</feature>
<keyword evidence="2" id="KW-0732">Signal</keyword>
<proteinExistence type="predicted"/>
<dbReference type="Proteomes" id="UP000626026">
    <property type="component" value="Unassembled WGS sequence"/>
</dbReference>
<gene>
    <name evidence="3" type="ORF">IBL26_08045</name>
</gene>
<feature type="compositionally biased region" description="Polar residues" evidence="1">
    <location>
        <begin position="27"/>
        <end position="42"/>
    </location>
</feature>
<comment type="caution">
    <text evidence="3">The sequence shown here is derived from an EMBL/GenBank/DDBJ whole genome shotgun (WGS) entry which is preliminary data.</text>
</comment>
<protein>
    <submittedName>
        <fullName evidence="3">Uncharacterized protein</fullName>
    </submittedName>
</protein>
<accession>A0ABR7RKE0</accession>
<evidence type="ECO:0000256" key="1">
    <source>
        <dbReference type="SAM" id="MobiDB-lite"/>
    </source>
</evidence>
<sequence length="106" mass="12870">MRRIRWMVAALLIAVPPANGVAWAQNQWSRPQGRQDSNQQYRQPRAYRHDGYVERQGSTRRYYDWRGEYEGRSERSAGGGVRRFYDEDGRYLGREDVQRDFRQRRW</sequence>
<evidence type="ECO:0000313" key="4">
    <source>
        <dbReference type="Proteomes" id="UP000626026"/>
    </source>
</evidence>
<keyword evidence="4" id="KW-1185">Reference proteome</keyword>
<dbReference type="EMBL" id="JACTVA010000010">
    <property type="protein sequence ID" value="MBC9206784.1"/>
    <property type="molecule type" value="Genomic_DNA"/>
</dbReference>
<name>A0ABR7RKE0_9PROT</name>
<evidence type="ECO:0000313" key="3">
    <source>
        <dbReference type="EMBL" id="MBC9206784.1"/>
    </source>
</evidence>
<feature type="region of interest" description="Disordered" evidence="1">
    <location>
        <begin position="27"/>
        <end position="50"/>
    </location>
</feature>